<evidence type="ECO:0000313" key="2">
    <source>
        <dbReference type="EMBL" id="KHE92498.1"/>
    </source>
</evidence>
<dbReference type="InterPro" id="IPR002686">
    <property type="entry name" value="Transposase_17"/>
</dbReference>
<dbReference type="Gene3D" id="3.30.70.1290">
    <property type="entry name" value="Transposase IS200-like"/>
    <property type="match status" value="1"/>
</dbReference>
<dbReference type="AlphaFoldDB" id="A0A0B0EMW7"/>
<dbReference type="PANTHER" id="PTHR34322:SF2">
    <property type="entry name" value="TRANSPOSASE IS200-LIKE DOMAIN-CONTAINING PROTEIN"/>
    <property type="match status" value="1"/>
</dbReference>
<reference evidence="2 3" key="1">
    <citation type="submission" date="2014-10" db="EMBL/GenBank/DDBJ databases">
        <title>Draft genome of anammox bacterium scalindua brodae, obtained using differential coverage binning of sequence data from two enrichment reactors.</title>
        <authorList>
            <person name="Speth D.R."/>
            <person name="Russ L."/>
            <person name="Kartal B."/>
            <person name="Op den Camp H.J."/>
            <person name="Dutilh B.E."/>
            <person name="Jetten M.S."/>
        </authorList>
    </citation>
    <scope>NUCLEOTIDE SEQUENCE [LARGE SCALE GENOMIC DNA]</scope>
    <source>
        <strain evidence="2">RU1</strain>
    </source>
</reference>
<dbReference type="GO" id="GO:0003677">
    <property type="term" value="F:DNA binding"/>
    <property type="evidence" value="ECO:0007669"/>
    <property type="project" value="InterPro"/>
</dbReference>
<sequence length="308" mass="36132">MARIARIVVEEEEAVYHVMSRTALDGFVLGDGEKDELLKIIKRLSAVYFTEVLGFCIMGNHFHLAVRVRPGGEYTDVEVRKRFKLYYGKDSKRELAEDQISIIRSKWGNLSEYVKEIKQNFSRYYNRKVGRKGFFWSDRFKSVLVENGETLINCLAYIDLNPVRAGIVKRPEDYRWCSLGYHVQAGNKDKFLSLDFGLSDFVRATAKKRFEYYREFVYEKGGIETSAGRQIDPEILERERQKRYKIGKTDRFVYRTRYFTDSAIIGSKGFVSMYYHKFKDHFQSVHDKVPRIISGIEGVYSLKRLSEL</sequence>
<proteinExistence type="predicted"/>
<dbReference type="GO" id="GO:0004803">
    <property type="term" value="F:transposase activity"/>
    <property type="evidence" value="ECO:0007669"/>
    <property type="project" value="InterPro"/>
</dbReference>
<protein>
    <recommendedName>
        <fullName evidence="1">Transposase IS200-like domain-containing protein</fullName>
    </recommendedName>
</protein>
<dbReference type="SMART" id="SM01321">
    <property type="entry name" value="Y1_Tnp"/>
    <property type="match status" value="1"/>
</dbReference>
<organism evidence="2 3">
    <name type="scientific">Candidatus Scalindua brodae</name>
    <dbReference type="NCBI Taxonomy" id="237368"/>
    <lineage>
        <taxon>Bacteria</taxon>
        <taxon>Pseudomonadati</taxon>
        <taxon>Planctomycetota</taxon>
        <taxon>Candidatus Brocadiia</taxon>
        <taxon>Candidatus Brocadiales</taxon>
        <taxon>Candidatus Scalinduaceae</taxon>
        <taxon>Candidatus Scalindua</taxon>
    </lineage>
</organism>
<dbReference type="InterPro" id="IPR036515">
    <property type="entry name" value="Transposase_17_sf"/>
</dbReference>
<dbReference type="SUPFAM" id="SSF143422">
    <property type="entry name" value="Transposase IS200-like"/>
    <property type="match status" value="1"/>
</dbReference>
<dbReference type="GO" id="GO:0006313">
    <property type="term" value="P:DNA transposition"/>
    <property type="evidence" value="ECO:0007669"/>
    <property type="project" value="InterPro"/>
</dbReference>
<accession>A0A0B0EMW7</accession>
<dbReference type="eggNOG" id="COG1943">
    <property type="taxonomic scope" value="Bacteria"/>
</dbReference>
<dbReference type="PANTHER" id="PTHR34322">
    <property type="entry name" value="TRANSPOSASE, Y1_TNP DOMAIN-CONTAINING"/>
    <property type="match status" value="1"/>
</dbReference>
<dbReference type="Proteomes" id="UP000030652">
    <property type="component" value="Unassembled WGS sequence"/>
</dbReference>
<evidence type="ECO:0000259" key="1">
    <source>
        <dbReference type="SMART" id="SM01321"/>
    </source>
</evidence>
<feature type="domain" description="Transposase IS200-like" evidence="1">
    <location>
        <begin position="11"/>
        <end position="161"/>
    </location>
</feature>
<dbReference type="PATRIC" id="fig|237368.3.peg.1901"/>
<name>A0A0B0EMW7_9BACT</name>
<dbReference type="EMBL" id="JRYO01000123">
    <property type="protein sequence ID" value="KHE92498.1"/>
    <property type="molecule type" value="Genomic_DNA"/>
</dbReference>
<comment type="caution">
    <text evidence="2">The sequence shown here is derived from an EMBL/GenBank/DDBJ whole genome shotgun (WGS) entry which is preliminary data.</text>
</comment>
<gene>
    <name evidence="2" type="ORF">SCABRO_01747</name>
</gene>
<evidence type="ECO:0000313" key="3">
    <source>
        <dbReference type="Proteomes" id="UP000030652"/>
    </source>
</evidence>